<evidence type="ECO:0000313" key="3">
    <source>
        <dbReference type="Proteomes" id="UP000622405"/>
    </source>
</evidence>
<reference evidence="2 3" key="1">
    <citation type="journal article" date="2020" name="mSystems">
        <title>Defining Genomic and Predicted Metabolic Features of the Acetobacterium Genus.</title>
        <authorList>
            <person name="Ross D.E."/>
            <person name="Marshall C.W."/>
            <person name="Gulliver D."/>
            <person name="May H.D."/>
            <person name="Norman R.S."/>
        </authorList>
    </citation>
    <scope>NUCLEOTIDE SEQUENCE [LARGE SCALE GENOMIC DNA]</scope>
    <source>
        <strain evidence="2 3">DSM 4132</strain>
    </source>
</reference>
<sequence>MEELSKLSDVELKNRMAKLKEDLEDVENERSFIFKQSGMHVSSGKIVAQMEEFDAESKKLKESITECDEEIKNRGL</sequence>
<accession>A0ABR6Z0I4</accession>
<gene>
    <name evidence="2" type="ORF">GH811_14820</name>
</gene>
<evidence type="ECO:0000313" key="2">
    <source>
        <dbReference type="EMBL" id="MBC3900886.1"/>
    </source>
</evidence>
<keyword evidence="3" id="KW-1185">Reference proteome</keyword>
<dbReference type="EMBL" id="WJBE01000017">
    <property type="protein sequence ID" value="MBC3900886.1"/>
    <property type="molecule type" value="Genomic_DNA"/>
</dbReference>
<protein>
    <submittedName>
        <fullName evidence="2">Uncharacterized protein</fullName>
    </submittedName>
</protein>
<organism evidence="2 3">
    <name type="scientific">Acetobacterium malicum</name>
    <dbReference type="NCBI Taxonomy" id="52692"/>
    <lineage>
        <taxon>Bacteria</taxon>
        <taxon>Bacillati</taxon>
        <taxon>Bacillota</taxon>
        <taxon>Clostridia</taxon>
        <taxon>Eubacteriales</taxon>
        <taxon>Eubacteriaceae</taxon>
        <taxon>Acetobacterium</taxon>
    </lineage>
</organism>
<proteinExistence type="predicted"/>
<evidence type="ECO:0000256" key="1">
    <source>
        <dbReference type="SAM" id="Coils"/>
    </source>
</evidence>
<comment type="caution">
    <text evidence="2">The sequence shown here is derived from an EMBL/GenBank/DDBJ whole genome shotgun (WGS) entry which is preliminary data.</text>
</comment>
<dbReference type="Proteomes" id="UP000622405">
    <property type="component" value="Unassembled WGS sequence"/>
</dbReference>
<name>A0ABR6Z0I4_9FIRM</name>
<keyword evidence="1" id="KW-0175">Coiled coil</keyword>
<dbReference type="RefSeq" id="WP_186895017.1">
    <property type="nucleotide sequence ID" value="NZ_WJBE01000017.1"/>
</dbReference>
<feature type="coiled-coil region" evidence="1">
    <location>
        <begin position="9"/>
        <end position="70"/>
    </location>
</feature>